<dbReference type="AlphaFoldDB" id="A0A2N3QNC0"/>
<dbReference type="EMBL" id="PCHA01000037">
    <property type="protein sequence ID" value="PKU93187.1"/>
    <property type="molecule type" value="Genomic_DNA"/>
</dbReference>
<sequence>MMTRLMSLTLNNVKNVRHGTVDFPVLASGGSVTGIYGANGSGKTSVIDALALLKQTMSGMPIAASSGELVTIGESSMTLTAVFLMEIQSRHYVKYSVEYRKQDTGLGVEKESLSFLDSPEQAGRPIVVNDNAKDTELGLSPDYLWRSLALNHGGRNTVIFARRDVMLERRSYLFSDDFLGLVSDVESIGGELSLKAMNRIQEVVSLSTAVRQLKRYAWNSISILSTKNTASVSYSLLPLSLPTEDDGLSARFLDLLGENVVIERDMEKLNRNVRMFNQVLPMMVSGLTIRLKEIDTKLMDDGNIGVRFEPVSVRDGMEVPLRNESEGIVRIVGMLAYLIQAFNNPNACVAIDELDTGIFEYLFGEMLGEFAKGAQGQLIFTAHNLRPMERMQPTSDTIVLSTLDPRNRFIPYRGLGKTNNPRRQYFNALELGGTTVPLYKGGMPQLIGAGFTLAGNEHDQIDQQVEDGMRALLDVPVDGLEEALW</sequence>
<organism evidence="2 3">
    <name type="scientific">Bifidobacterium pseudolongum subsp. globosum</name>
    <dbReference type="NCBI Taxonomy" id="1690"/>
    <lineage>
        <taxon>Bacteria</taxon>
        <taxon>Bacillati</taxon>
        <taxon>Actinomycetota</taxon>
        <taxon>Actinomycetes</taxon>
        <taxon>Bifidobacteriales</taxon>
        <taxon>Bifidobacteriaceae</taxon>
        <taxon>Bifidobacterium</taxon>
    </lineage>
</organism>
<dbReference type="SUPFAM" id="SSF52540">
    <property type="entry name" value="P-loop containing nucleoside triphosphate hydrolases"/>
    <property type="match status" value="1"/>
</dbReference>
<proteinExistence type="predicted"/>
<feature type="domain" description="Rad50/SbcC-type AAA" evidence="1">
    <location>
        <begin position="7"/>
        <end position="52"/>
    </location>
</feature>
<dbReference type="Proteomes" id="UP000233722">
    <property type="component" value="Unassembled WGS sequence"/>
</dbReference>
<protein>
    <submittedName>
        <fullName evidence="2">DNA repair ATPase</fullName>
    </submittedName>
</protein>
<comment type="caution">
    <text evidence="2">The sequence shown here is derived from an EMBL/GenBank/DDBJ whole genome shotgun (WGS) entry which is preliminary data.</text>
</comment>
<dbReference type="PANTHER" id="PTHR40396">
    <property type="entry name" value="ATPASE-LIKE PROTEIN"/>
    <property type="match status" value="1"/>
</dbReference>
<dbReference type="InterPro" id="IPR027417">
    <property type="entry name" value="P-loop_NTPase"/>
</dbReference>
<name>A0A2N3QNC0_9BIFI</name>
<dbReference type="Gene3D" id="3.40.50.300">
    <property type="entry name" value="P-loop containing nucleotide triphosphate hydrolases"/>
    <property type="match status" value="1"/>
</dbReference>
<evidence type="ECO:0000259" key="1">
    <source>
        <dbReference type="Pfam" id="PF13476"/>
    </source>
</evidence>
<dbReference type="Pfam" id="PF13476">
    <property type="entry name" value="AAA_23"/>
    <property type="match status" value="1"/>
</dbReference>
<dbReference type="GO" id="GO:0016887">
    <property type="term" value="F:ATP hydrolysis activity"/>
    <property type="evidence" value="ECO:0007669"/>
    <property type="project" value="InterPro"/>
</dbReference>
<gene>
    <name evidence="2" type="ORF">CQR45_1717</name>
</gene>
<dbReference type="PANTHER" id="PTHR40396:SF1">
    <property type="entry name" value="ATPASE AAA-TYPE CORE DOMAIN-CONTAINING PROTEIN"/>
    <property type="match status" value="1"/>
</dbReference>
<accession>A0A2N3QNC0</accession>
<reference evidence="2 3" key="1">
    <citation type="submission" date="2017-10" db="EMBL/GenBank/DDBJ databases">
        <title>Bifidobacterium genomics.</title>
        <authorList>
            <person name="Lugli G.A."/>
            <person name="Milani C."/>
            <person name="Mancabelli L."/>
        </authorList>
    </citation>
    <scope>NUCLEOTIDE SEQUENCE [LARGE SCALE GENOMIC DNA]</scope>
    <source>
        <strain evidence="2 3">1747B</strain>
    </source>
</reference>
<evidence type="ECO:0000313" key="2">
    <source>
        <dbReference type="EMBL" id="PKU93187.1"/>
    </source>
</evidence>
<evidence type="ECO:0000313" key="3">
    <source>
        <dbReference type="Proteomes" id="UP000233722"/>
    </source>
</evidence>
<dbReference type="InterPro" id="IPR038729">
    <property type="entry name" value="Rad50/SbcC_AAA"/>
</dbReference>
<dbReference type="GO" id="GO:0006302">
    <property type="term" value="P:double-strand break repair"/>
    <property type="evidence" value="ECO:0007669"/>
    <property type="project" value="InterPro"/>
</dbReference>